<dbReference type="FunFam" id="4.10.60.10:FF:000091">
    <property type="entry name" value="Zinc finger CCHC-type-containing 9"/>
    <property type="match status" value="1"/>
</dbReference>
<feature type="domain" description="CCHC-type" evidence="7">
    <location>
        <begin position="124"/>
        <end position="138"/>
    </location>
</feature>
<gene>
    <name evidence="8" type="ORF">D8674_032123</name>
</gene>
<dbReference type="GO" id="GO:0008270">
    <property type="term" value="F:zinc ion binding"/>
    <property type="evidence" value="ECO:0007669"/>
    <property type="project" value="UniProtKB-KW"/>
</dbReference>
<dbReference type="PANTHER" id="PTHR47798:SF2">
    <property type="entry name" value="CCHC-TYPE DOMAIN-CONTAINING PROTEIN"/>
    <property type="match status" value="1"/>
</dbReference>
<dbReference type="PANTHER" id="PTHR47798">
    <property type="entry name" value="OS04G0555800 PROTEIN"/>
    <property type="match status" value="1"/>
</dbReference>
<dbReference type="GO" id="GO:0003676">
    <property type="term" value="F:nucleic acid binding"/>
    <property type="evidence" value="ECO:0007669"/>
    <property type="project" value="InterPro"/>
</dbReference>
<dbReference type="PROSITE" id="PS50158">
    <property type="entry name" value="ZF_CCHC"/>
    <property type="match status" value="2"/>
</dbReference>
<name>A0A5N5F1R9_9ROSA</name>
<dbReference type="SMART" id="SM00343">
    <property type="entry name" value="ZnF_C2HC"/>
    <property type="match status" value="5"/>
</dbReference>
<evidence type="ECO:0000256" key="6">
    <source>
        <dbReference type="SAM" id="MobiDB-lite"/>
    </source>
</evidence>
<evidence type="ECO:0000256" key="5">
    <source>
        <dbReference type="PROSITE-ProRule" id="PRU00047"/>
    </source>
</evidence>
<feature type="region of interest" description="Disordered" evidence="6">
    <location>
        <begin position="1"/>
        <end position="64"/>
    </location>
</feature>
<dbReference type="Gene3D" id="4.10.60.10">
    <property type="entry name" value="Zinc finger, CCHC-type"/>
    <property type="match status" value="2"/>
</dbReference>
<dbReference type="AlphaFoldDB" id="A0A5N5F1R9"/>
<dbReference type="EMBL" id="SMOL01000781">
    <property type="protein sequence ID" value="KAB2596673.1"/>
    <property type="molecule type" value="Genomic_DNA"/>
</dbReference>
<keyword evidence="1" id="KW-0479">Metal-binding</keyword>
<keyword evidence="2" id="KW-0677">Repeat</keyword>
<feature type="compositionally biased region" description="Basic residues" evidence="6">
    <location>
        <begin position="31"/>
        <end position="44"/>
    </location>
</feature>
<accession>A0A5N5F1R9</accession>
<sequence length="276" mass="30532">MVSKRQREARRKFRAEHPELAKQPTPPKDPTKKKEKKSSFKRKKAPSDPAKPSRNPHRKHPLRVPGMKPGDCCFICKSTEHIAKLCPEKVQWDKHKICLYCRQRGHSIKNCLNKKDDSVAEKLCYNCGENGHSLSNCPYPLEHGGTKFAKCFICNGTGHLSKNCPQNTHGIYPKGGSCKICGGVTHLAKDCPNKSSSSTSAGRSAHSWKESDLPRGKVTKFLSGDDLEDDFSFIDEKKNGVTQDKSAGTVCPASLSQESTVKSKKKQGPKVVNFVG</sequence>
<dbReference type="Proteomes" id="UP000327157">
    <property type="component" value="Chromosome 7"/>
</dbReference>
<evidence type="ECO:0000313" key="8">
    <source>
        <dbReference type="EMBL" id="KAB2596673.1"/>
    </source>
</evidence>
<reference evidence="8 9" key="1">
    <citation type="submission" date="2019-09" db="EMBL/GenBank/DDBJ databases">
        <authorList>
            <person name="Ou C."/>
        </authorList>
    </citation>
    <scope>NUCLEOTIDE SEQUENCE [LARGE SCALE GENOMIC DNA]</scope>
    <source>
        <strain evidence="8">S2</strain>
        <tissue evidence="8">Leaf</tissue>
    </source>
</reference>
<evidence type="ECO:0000256" key="4">
    <source>
        <dbReference type="ARBA" id="ARBA00022833"/>
    </source>
</evidence>
<keyword evidence="4" id="KW-0862">Zinc</keyword>
<evidence type="ECO:0000259" key="7">
    <source>
        <dbReference type="PROSITE" id="PS50158"/>
    </source>
</evidence>
<dbReference type="Pfam" id="PF00098">
    <property type="entry name" value="zf-CCHC"/>
    <property type="match status" value="2"/>
</dbReference>
<evidence type="ECO:0000256" key="2">
    <source>
        <dbReference type="ARBA" id="ARBA00022737"/>
    </source>
</evidence>
<evidence type="ECO:0000256" key="3">
    <source>
        <dbReference type="ARBA" id="ARBA00022771"/>
    </source>
</evidence>
<feature type="domain" description="CCHC-type" evidence="7">
    <location>
        <begin position="150"/>
        <end position="166"/>
    </location>
</feature>
<reference evidence="8 9" key="3">
    <citation type="submission" date="2019-11" db="EMBL/GenBank/DDBJ databases">
        <title>A de novo genome assembly of a pear dwarfing rootstock.</title>
        <authorList>
            <person name="Wang F."/>
            <person name="Wang J."/>
            <person name="Li S."/>
            <person name="Zhang Y."/>
            <person name="Fang M."/>
            <person name="Ma L."/>
            <person name="Zhao Y."/>
            <person name="Jiang S."/>
        </authorList>
    </citation>
    <scope>NUCLEOTIDE SEQUENCE [LARGE SCALE GENOMIC DNA]</scope>
    <source>
        <strain evidence="8">S2</strain>
        <tissue evidence="8">Leaf</tissue>
    </source>
</reference>
<dbReference type="InterPro" id="IPR001878">
    <property type="entry name" value="Znf_CCHC"/>
</dbReference>
<keyword evidence="3 5" id="KW-0863">Zinc-finger</keyword>
<dbReference type="SUPFAM" id="SSF57756">
    <property type="entry name" value="Retrovirus zinc finger-like domains"/>
    <property type="match status" value="2"/>
</dbReference>
<comment type="caution">
    <text evidence="8">The sequence shown here is derived from an EMBL/GenBank/DDBJ whole genome shotgun (WGS) entry which is preliminary data.</text>
</comment>
<dbReference type="OrthoDB" id="3863715at2759"/>
<proteinExistence type="predicted"/>
<organism evidence="8 9">
    <name type="scientific">Pyrus ussuriensis x Pyrus communis</name>
    <dbReference type="NCBI Taxonomy" id="2448454"/>
    <lineage>
        <taxon>Eukaryota</taxon>
        <taxon>Viridiplantae</taxon>
        <taxon>Streptophyta</taxon>
        <taxon>Embryophyta</taxon>
        <taxon>Tracheophyta</taxon>
        <taxon>Spermatophyta</taxon>
        <taxon>Magnoliopsida</taxon>
        <taxon>eudicotyledons</taxon>
        <taxon>Gunneridae</taxon>
        <taxon>Pentapetalae</taxon>
        <taxon>rosids</taxon>
        <taxon>fabids</taxon>
        <taxon>Rosales</taxon>
        <taxon>Rosaceae</taxon>
        <taxon>Amygdaloideae</taxon>
        <taxon>Maleae</taxon>
        <taxon>Pyrus</taxon>
    </lineage>
</organism>
<protein>
    <recommendedName>
        <fullName evidence="7">CCHC-type domain-containing protein</fullName>
    </recommendedName>
</protein>
<evidence type="ECO:0000313" key="9">
    <source>
        <dbReference type="Proteomes" id="UP000327157"/>
    </source>
</evidence>
<evidence type="ECO:0000256" key="1">
    <source>
        <dbReference type="ARBA" id="ARBA00022723"/>
    </source>
</evidence>
<reference evidence="9" key="2">
    <citation type="submission" date="2019-10" db="EMBL/GenBank/DDBJ databases">
        <title>A de novo genome assembly of a pear dwarfing rootstock.</title>
        <authorList>
            <person name="Wang F."/>
            <person name="Wang J."/>
            <person name="Li S."/>
            <person name="Zhang Y."/>
            <person name="Fang M."/>
            <person name="Ma L."/>
            <person name="Zhao Y."/>
            <person name="Jiang S."/>
        </authorList>
    </citation>
    <scope>NUCLEOTIDE SEQUENCE [LARGE SCALE GENOMIC DNA]</scope>
</reference>
<keyword evidence="9" id="KW-1185">Reference proteome</keyword>
<dbReference type="InterPro" id="IPR036875">
    <property type="entry name" value="Znf_CCHC_sf"/>
</dbReference>